<dbReference type="PANTHER" id="PTHR21180">
    <property type="entry name" value="ENDONUCLEASE/EXONUCLEASE/PHOSPHATASE FAMILY DOMAIN-CONTAINING PROTEIN 1"/>
    <property type="match status" value="1"/>
</dbReference>
<accession>A0ABW9RK86</accession>
<dbReference type="RefSeq" id="WP_155170085.1">
    <property type="nucleotide sequence ID" value="NZ_BAAAFL010000043.1"/>
</dbReference>
<dbReference type="InterPro" id="IPR051675">
    <property type="entry name" value="Endo/Exo/Phosphatase_dom_1"/>
</dbReference>
<organism evidence="2 3">
    <name type="scientific">Fulvivirga kasyanovii</name>
    <dbReference type="NCBI Taxonomy" id="396812"/>
    <lineage>
        <taxon>Bacteria</taxon>
        <taxon>Pseudomonadati</taxon>
        <taxon>Bacteroidota</taxon>
        <taxon>Cytophagia</taxon>
        <taxon>Cytophagales</taxon>
        <taxon>Fulvivirgaceae</taxon>
        <taxon>Fulvivirga</taxon>
    </lineage>
</organism>
<proteinExistence type="predicted"/>
<name>A0ABW9RK86_9BACT</name>
<comment type="caution">
    <text evidence="2">The sequence shown here is derived from an EMBL/GenBank/DDBJ whole genome shotgun (WGS) entry which is preliminary data.</text>
</comment>
<keyword evidence="1" id="KW-0175">Coiled coil</keyword>
<gene>
    <name evidence="2" type="ORF">E1163_04845</name>
</gene>
<evidence type="ECO:0000256" key="1">
    <source>
        <dbReference type="SAM" id="Coils"/>
    </source>
</evidence>
<reference evidence="2 3" key="1">
    <citation type="submission" date="2019-02" db="EMBL/GenBank/DDBJ databases">
        <authorList>
            <person name="Goldberg S.R."/>
            <person name="Haltli B.A."/>
            <person name="Correa H."/>
            <person name="Russell K.G."/>
        </authorList>
    </citation>
    <scope>NUCLEOTIDE SEQUENCE [LARGE SCALE GENOMIC DNA]</scope>
    <source>
        <strain evidence="2 3">JCM 16186</strain>
    </source>
</reference>
<evidence type="ECO:0000313" key="2">
    <source>
        <dbReference type="EMBL" id="MTI24267.1"/>
    </source>
</evidence>
<dbReference type="SUPFAM" id="SSF47781">
    <property type="entry name" value="RuvA domain 2-like"/>
    <property type="match status" value="3"/>
</dbReference>
<sequence length="310" mass="35299">MIKFQLWVRSVFGISRSQSTGMLMLLPLSLFLVLAPSFIKQLLDEQVDLEKEKQQLDLLIAQMEVDTTLYDPGPFNYKYKMFDPNHISGQELEMMGVDKGVASNWERYLASGGKFYAVDDIKKVYGLSAETFGRIRDYVKIKVPAKKEMKQQFSEQVPAEERRPAVSTYTQVSKKAIQPFDINKADTMALKQLKGIGSVFSKRILKYRESLGGFVSKDQLKEIWGLNEAVLAQLDTLVYIDQSLSGIRLLAVNEATEQQLARHPYLSNNQAGAIVAYRYQHGKFHQVSDLYHIHRLDSATVAKLAPYLEF</sequence>
<dbReference type="EMBL" id="SMLW01000390">
    <property type="protein sequence ID" value="MTI24267.1"/>
    <property type="molecule type" value="Genomic_DNA"/>
</dbReference>
<feature type="coiled-coil region" evidence="1">
    <location>
        <begin position="39"/>
        <end position="66"/>
    </location>
</feature>
<evidence type="ECO:0000313" key="3">
    <source>
        <dbReference type="Proteomes" id="UP000798808"/>
    </source>
</evidence>
<protein>
    <recommendedName>
        <fullName evidence="4">Helix-hairpin-helix domain-containing protein</fullName>
    </recommendedName>
</protein>
<keyword evidence="3" id="KW-1185">Reference proteome</keyword>
<dbReference type="Proteomes" id="UP000798808">
    <property type="component" value="Unassembled WGS sequence"/>
</dbReference>
<dbReference type="PANTHER" id="PTHR21180:SF32">
    <property type="entry name" value="ENDONUCLEASE_EXONUCLEASE_PHOSPHATASE FAMILY DOMAIN-CONTAINING PROTEIN 1"/>
    <property type="match status" value="1"/>
</dbReference>
<evidence type="ECO:0008006" key="4">
    <source>
        <dbReference type="Google" id="ProtNLM"/>
    </source>
</evidence>
<dbReference type="Gene3D" id="1.10.150.280">
    <property type="entry name" value="AF1531-like domain"/>
    <property type="match status" value="2"/>
</dbReference>
<dbReference type="InterPro" id="IPR010994">
    <property type="entry name" value="RuvA_2-like"/>
</dbReference>
<dbReference type="Pfam" id="PF12836">
    <property type="entry name" value="HHH_3"/>
    <property type="match status" value="2"/>
</dbReference>